<dbReference type="RefSeq" id="WP_165095865.1">
    <property type="nucleotide sequence ID" value="NZ_JAAKGU010000002.1"/>
</dbReference>
<evidence type="ECO:0000256" key="2">
    <source>
        <dbReference type="ARBA" id="ARBA00023002"/>
    </source>
</evidence>
<keyword evidence="5" id="KW-1185">Reference proteome</keyword>
<protein>
    <submittedName>
        <fullName evidence="4">NAD(P)H-quinone oxidoreductase</fullName>
    </submittedName>
</protein>
<keyword evidence="1" id="KW-0521">NADP</keyword>
<gene>
    <name evidence="4" type="ORF">G5B47_06485</name>
</gene>
<dbReference type="GO" id="GO:0016651">
    <property type="term" value="F:oxidoreductase activity, acting on NAD(P)H"/>
    <property type="evidence" value="ECO:0007669"/>
    <property type="project" value="TreeGrafter"/>
</dbReference>
<evidence type="ECO:0000259" key="3">
    <source>
        <dbReference type="SMART" id="SM00829"/>
    </source>
</evidence>
<dbReference type="PANTHER" id="PTHR48106">
    <property type="entry name" value="QUINONE OXIDOREDUCTASE PIG3-RELATED"/>
    <property type="match status" value="1"/>
</dbReference>
<dbReference type="Gene3D" id="3.90.180.10">
    <property type="entry name" value="Medium-chain alcohol dehydrogenases, catalytic domain"/>
    <property type="match status" value="1"/>
</dbReference>
<sequence length="333" mass="36188">MKGIIVKKPGGPNQLDWAQVPMPEPKAGELLIRVHAAAVNRTDLLTREGKLGYLTNPVPGIEIAGTVAGVNGESSFSKGDRVMGLVNGGGYAEYAVMPADRAMKIPDPLSFEQAAAIPEVFLTAYQTLFWIGKLQKHETVLIHAGASGVGTAAIQLAKQLCNAKVIVTAGSTRKLDICKELGADVLINYKEQSFDEEILKVTNGKGVDLILDFVGAEYWKKNLASIKTGGRWVLIGILGGSEVKQVDLISLMSKCIQLTGTLLTPRSDEYKAQLTHDFVTNVAAYFERGEVRPIMDTAFPIEMAAKAHEYMEENRNIGKIILKIYSEAERSLN</sequence>
<reference evidence="4 5" key="1">
    <citation type="submission" date="2020-02" db="EMBL/GenBank/DDBJ databases">
        <authorList>
            <person name="Gao J."/>
            <person name="Sun J."/>
        </authorList>
    </citation>
    <scope>NUCLEOTIDE SEQUENCE [LARGE SCALE GENOMIC DNA]</scope>
    <source>
        <strain evidence="4 5">7124</strain>
    </source>
</reference>
<feature type="domain" description="Enoyl reductase (ER)" evidence="3">
    <location>
        <begin position="10"/>
        <end position="322"/>
    </location>
</feature>
<dbReference type="Proteomes" id="UP000480151">
    <property type="component" value="Unassembled WGS sequence"/>
</dbReference>
<dbReference type="InterPro" id="IPR014189">
    <property type="entry name" value="Quinone_OxRdtase_PIG3"/>
</dbReference>
<dbReference type="PANTHER" id="PTHR48106:SF18">
    <property type="entry name" value="QUINONE OXIDOREDUCTASE PIG3"/>
    <property type="match status" value="1"/>
</dbReference>
<dbReference type="InterPro" id="IPR011032">
    <property type="entry name" value="GroES-like_sf"/>
</dbReference>
<dbReference type="SMART" id="SM00829">
    <property type="entry name" value="PKS_ER"/>
    <property type="match status" value="1"/>
</dbReference>
<proteinExistence type="predicted"/>
<dbReference type="NCBIfam" id="TIGR02824">
    <property type="entry name" value="quinone_pig3"/>
    <property type="match status" value="1"/>
</dbReference>
<dbReference type="Pfam" id="PF00107">
    <property type="entry name" value="ADH_zinc_N"/>
    <property type="match status" value="1"/>
</dbReference>
<accession>A0A6M1PHP0</accession>
<dbReference type="EMBL" id="JAAKGU010000002">
    <property type="protein sequence ID" value="NGM82054.1"/>
    <property type="molecule type" value="Genomic_DNA"/>
</dbReference>
<evidence type="ECO:0000256" key="1">
    <source>
        <dbReference type="ARBA" id="ARBA00022857"/>
    </source>
</evidence>
<dbReference type="InterPro" id="IPR013154">
    <property type="entry name" value="ADH-like_N"/>
</dbReference>
<keyword evidence="2" id="KW-0560">Oxidoreductase</keyword>
<dbReference type="SUPFAM" id="SSF50129">
    <property type="entry name" value="GroES-like"/>
    <property type="match status" value="1"/>
</dbReference>
<dbReference type="AlphaFoldDB" id="A0A6M1PHP0"/>
<name>A0A6M1PHP0_9BACL</name>
<dbReference type="InterPro" id="IPR020843">
    <property type="entry name" value="ER"/>
</dbReference>
<dbReference type="Pfam" id="PF08240">
    <property type="entry name" value="ADH_N"/>
    <property type="match status" value="1"/>
</dbReference>
<dbReference type="CDD" id="cd05276">
    <property type="entry name" value="p53_inducible_oxidoreductase"/>
    <property type="match status" value="1"/>
</dbReference>
<organism evidence="4 5">
    <name type="scientific">Paenibacillus apii</name>
    <dbReference type="NCBI Taxonomy" id="1850370"/>
    <lineage>
        <taxon>Bacteria</taxon>
        <taxon>Bacillati</taxon>
        <taxon>Bacillota</taxon>
        <taxon>Bacilli</taxon>
        <taxon>Bacillales</taxon>
        <taxon>Paenibacillaceae</taxon>
        <taxon>Paenibacillus</taxon>
    </lineage>
</organism>
<dbReference type="InterPro" id="IPR036291">
    <property type="entry name" value="NAD(P)-bd_dom_sf"/>
</dbReference>
<evidence type="ECO:0000313" key="5">
    <source>
        <dbReference type="Proteomes" id="UP000480151"/>
    </source>
</evidence>
<dbReference type="SUPFAM" id="SSF51735">
    <property type="entry name" value="NAD(P)-binding Rossmann-fold domains"/>
    <property type="match status" value="1"/>
</dbReference>
<comment type="caution">
    <text evidence="4">The sequence shown here is derived from an EMBL/GenBank/DDBJ whole genome shotgun (WGS) entry which is preliminary data.</text>
</comment>
<dbReference type="GO" id="GO:0070402">
    <property type="term" value="F:NADPH binding"/>
    <property type="evidence" value="ECO:0007669"/>
    <property type="project" value="TreeGrafter"/>
</dbReference>
<dbReference type="InterPro" id="IPR013149">
    <property type="entry name" value="ADH-like_C"/>
</dbReference>
<dbReference type="Gene3D" id="3.40.50.720">
    <property type="entry name" value="NAD(P)-binding Rossmann-like Domain"/>
    <property type="match status" value="1"/>
</dbReference>
<evidence type="ECO:0000313" key="4">
    <source>
        <dbReference type="EMBL" id="NGM82054.1"/>
    </source>
</evidence>